<keyword evidence="1 8" id="KW-0813">Transport</keyword>
<protein>
    <recommendedName>
        <fullName evidence="8">Ion-translocating oxidoreductase complex subunit C</fullName>
        <ecNumber evidence="8">7.-.-.-</ecNumber>
    </recommendedName>
    <alternativeName>
        <fullName evidence="8">Rnf electron transport complex subunit C</fullName>
    </alternativeName>
</protein>
<accession>A0ABU9VPP1</accession>
<evidence type="ECO:0000256" key="4">
    <source>
        <dbReference type="ARBA" id="ARBA00022737"/>
    </source>
</evidence>
<comment type="function">
    <text evidence="8">Part of a membrane-bound complex that couples electron transfer with translocation of ions across the membrane.</text>
</comment>
<dbReference type="PANTHER" id="PTHR43034:SF2">
    <property type="entry name" value="ION-TRANSLOCATING OXIDOREDUCTASE COMPLEX SUBUNIT C"/>
    <property type="match status" value="1"/>
</dbReference>
<feature type="binding site" evidence="8">
    <location>
        <position position="410"/>
    </location>
    <ligand>
        <name>[4Fe-4S] cluster</name>
        <dbReference type="ChEBI" id="CHEBI:49883"/>
        <label>2</label>
    </ligand>
</feature>
<dbReference type="InterPro" id="IPR017896">
    <property type="entry name" value="4Fe4S_Fe-S-bd"/>
</dbReference>
<evidence type="ECO:0000256" key="7">
    <source>
        <dbReference type="ARBA" id="ARBA00023014"/>
    </source>
</evidence>
<keyword evidence="8" id="KW-0472">Membrane</keyword>
<feature type="binding site" evidence="8">
    <location>
        <position position="404"/>
    </location>
    <ligand>
        <name>[4Fe-4S] cluster</name>
        <dbReference type="ChEBI" id="CHEBI:49883"/>
        <label>2</label>
    </ligand>
</feature>
<dbReference type="EC" id="7.-.-.-" evidence="8"/>
<keyword evidence="3 8" id="KW-0479">Metal-binding</keyword>
<evidence type="ECO:0000313" key="11">
    <source>
        <dbReference type="Proteomes" id="UP001407405"/>
    </source>
</evidence>
<evidence type="ECO:0000256" key="2">
    <source>
        <dbReference type="ARBA" id="ARBA00022485"/>
    </source>
</evidence>
<dbReference type="Pfam" id="PF12838">
    <property type="entry name" value="Fer4_7"/>
    <property type="match status" value="1"/>
</dbReference>
<dbReference type="InterPro" id="IPR017900">
    <property type="entry name" value="4Fe4S_Fe_S_CS"/>
</dbReference>
<feature type="binding site" evidence="8">
    <location>
        <position position="375"/>
    </location>
    <ligand>
        <name>[4Fe-4S] cluster</name>
        <dbReference type="ChEBI" id="CHEBI:49883"/>
        <label>2</label>
    </ligand>
</feature>
<dbReference type="PANTHER" id="PTHR43034">
    <property type="entry name" value="ION-TRANSLOCATING OXIDOREDUCTASE COMPLEX SUBUNIT C"/>
    <property type="match status" value="1"/>
</dbReference>
<organism evidence="10 11">
    <name type="scientific">Anoxynatronum sibiricum</name>
    <dbReference type="NCBI Taxonomy" id="210623"/>
    <lineage>
        <taxon>Bacteria</taxon>
        <taxon>Bacillati</taxon>
        <taxon>Bacillota</taxon>
        <taxon>Clostridia</taxon>
        <taxon>Eubacteriales</taxon>
        <taxon>Clostridiaceae</taxon>
        <taxon>Anoxynatronum</taxon>
    </lineage>
</organism>
<comment type="similarity">
    <text evidence="8">Belongs to the 4Fe4S bacterial-type ferredoxin family. RnfC subfamily.</text>
</comment>
<dbReference type="InterPro" id="IPR037225">
    <property type="entry name" value="Nuo51_FMN-bd_sf"/>
</dbReference>
<comment type="caution">
    <text evidence="10">The sequence shown here is derived from an EMBL/GenBank/DDBJ whole genome shotgun (WGS) entry which is preliminary data.</text>
</comment>
<comment type="subcellular location">
    <subcellularLocation>
        <location evidence="8">Cell membrane</location>
        <topology evidence="8">Peripheral membrane protein</topology>
    </subcellularLocation>
</comment>
<dbReference type="Pfam" id="PF13375">
    <property type="entry name" value="RnfC_N"/>
    <property type="match status" value="1"/>
</dbReference>
<evidence type="ECO:0000256" key="5">
    <source>
        <dbReference type="ARBA" id="ARBA00022982"/>
    </source>
</evidence>
<gene>
    <name evidence="10" type="primary">rsxC</name>
    <name evidence="8" type="synonym">rnfC</name>
    <name evidence="10" type="ORF">AAIG11_01585</name>
</gene>
<feature type="domain" description="4Fe-4S ferredoxin-type" evidence="9">
    <location>
        <begin position="355"/>
        <end position="385"/>
    </location>
</feature>
<evidence type="ECO:0000256" key="6">
    <source>
        <dbReference type="ARBA" id="ARBA00023004"/>
    </source>
</evidence>
<dbReference type="PROSITE" id="PS51379">
    <property type="entry name" value="4FE4S_FER_2"/>
    <property type="match status" value="2"/>
</dbReference>
<evidence type="ECO:0000256" key="8">
    <source>
        <dbReference type="HAMAP-Rule" id="MF_00461"/>
    </source>
</evidence>
<evidence type="ECO:0000256" key="1">
    <source>
        <dbReference type="ARBA" id="ARBA00022448"/>
    </source>
</evidence>
<reference evidence="10 11" key="1">
    <citation type="submission" date="2024-04" db="EMBL/GenBank/DDBJ databases">
        <title>Genome sequencing and metabolic network reconstruction of aminoacids and betaine degradation by Anoxynatronum sibiricum.</title>
        <authorList>
            <person name="Detkova E.N."/>
            <person name="Boltjanskaja Y.V."/>
            <person name="Mardanov A.V."/>
            <person name="Kevbrin V."/>
        </authorList>
    </citation>
    <scope>NUCLEOTIDE SEQUENCE [LARGE SCALE GENOMIC DNA]</scope>
    <source>
        <strain evidence="10 11">Z-7981</strain>
    </source>
</reference>
<dbReference type="SUPFAM" id="SSF46548">
    <property type="entry name" value="alpha-helical ferredoxin"/>
    <property type="match status" value="1"/>
</dbReference>
<dbReference type="SUPFAM" id="SSF142019">
    <property type="entry name" value="Nqo1 FMN-binding domain-like"/>
    <property type="match status" value="1"/>
</dbReference>
<feature type="domain" description="4Fe-4S ferredoxin-type" evidence="9">
    <location>
        <begin position="395"/>
        <end position="424"/>
    </location>
</feature>
<feature type="binding site" evidence="8">
    <location>
        <position position="407"/>
    </location>
    <ligand>
        <name>[4Fe-4S] cluster</name>
        <dbReference type="ChEBI" id="CHEBI:49883"/>
        <label>2</label>
    </ligand>
</feature>
<comment type="subunit">
    <text evidence="8">The complex is composed of six subunits: RnfA, RnfB, RnfC, RnfD, RnfE and RnfG.</text>
</comment>
<feature type="binding site" evidence="8">
    <location>
        <position position="368"/>
    </location>
    <ligand>
        <name>[4Fe-4S] cluster</name>
        <dbReference type="ChEBI" id="CHEBI:49883"/>
        <label>1</label>
    </ligand>
</feature>
<comment type="cofactor">
    <cofactor evidence="8">
        <name>[4Fe-4S] cluster</name>
        <dbReference type="ChEBI" id="CHEBI:49883"/>
    </cofactor>
    <text evidence="8">Binds 2 [4Fe-4S] clusters per subunit.</text>
</comment>
<dbReference type="Gene3D" id="3.40.50.11540">
    <property type="entry name" value="NADH-ubiquinone oxidoreductase 51kDa subunit"/>
    <property type="match status" value="1"/>
</dbReference>
<evidence type="ECO:0000256" key="3">
    <source>
        <dbReference type="ARBA" id="ARBA00022723"/>
    </source>
</evidence>
<keyword evidence="8" id="KW-1003">Cell membrane</keyword>
<dbReference type="EMBL" id="JBCITM010000001">
    <property type="protein sequence ID" value="MEN1759153.1"/>
    <property type="molecule type" value="Genomic_DNA"/>
</dbReference>
<keyword evidence="5 8" id="KW-0249">Electron transport</keyword>
<dbReference type="Proteomes" id="UP001407405">
    <property type="component" value="Unassembled WGS sequence"/>
</dbReference>
<keyword evidence="8" id="KW-1278">Translocase</keyword>
<dbReference type="Gene3D" id="3.30.70.20">
    <property type="match status" value="1"/>
</dbReference>
<proteinExistence type="inferred from homology"/>
<sequence length="442" mass="48299">MEMKSFKGGAHVPHFKRYTDRIQIQPMSVPDRVIIPMHQCLGAPCEPLVKAGDRVRVGQIIGDSGEMISAPVHASVNGVVEKVETLAYCSGDVAKSVIIKTEGKDHSFEPSVKRDPGAMSKEETIQAIRDAGIVGMGGASFPTHVNVNTRQPVDYLVLNGAECEPFLTCDHRAMVERADELVAGAEILSRVIGAKKCLIGIEVNKPDALETLQEKTKDNELFEIVPLAVKYPQGFKSILIKSATGRDVRRGARSAEIGCIVRNVGTTIAVYEAVVYGKPLIERVITVSGPQVPHPGNFLTKIGTPVGHMLAHCGVTSYEDMKVILGGPMTGRAQDTLEAPVIKNSTGVLMLPVEMVREHAPHEHCVRCGKCVARCPMRLYPNQLSIFAETENYEGLEAWNIMDCMECGICVFSCPSNRPILEFIRHAKPVVKKMELVRKQAQ</sequence>
<name>A0ABU9VPP1_9CLOT</name>
<keyword evidence="7 8" id="KW-0411">Iron-sulfur</keyword>
<evidence type="ECO:0000259" key="9">
    <source>
        <dbReference type="PROSITE" id="PS51379"/>
    </source>
</evidence>
<keyword evidence="6 8" id="KW-0408">Iron</keyword>
<dbReference type="NCBIfam" id="TIGR01945">
    <property type="entry name" value="rnfC"/>
    <property type="match status" value="1"/>
</dbReference>
<dbReference type="PROSITE" id="PS00198">
    <property type="entry name" value="4FE4S_FER_1"/>
    <property type="match status" value="1"/>
</dbReference>
<dbReference type="HAMAP" id="MF_00461">
    <property type="entry name" value="RsxC_RnfC"/>
    <property type="match status" value="1"/>
</dbReference>
<keyword evidence="11" id="KW-1185">Reference proteome</keyword>
<evidence type="ECO:0000313" key="10">
    <source>
        <dbReference type="EMBL" id="MEN1759153.1"/>
    </source>
</evidence>
<dbReference type="Pfam" id="PF01512">
    <property type="entry name" value="Complex1_51K"/>
    <property type="match status" value="1"/>
</dbReference>
<keyword evidence="4 8" id="KW-0677">Repeat</keyword>
<feature type="binding site" evidence="8">
    <location>
        <position position="414"/>
    </location>
    <ligand>
        <name>[4Fe-4S] cluster</name>
        <dbReference type="ChEBI" id="CHEBI:49883"/>
        <label>1</label>
    </ligand>
</feature>
<feature type="binding site" evidence="8">
    <location>
        <position position="371"/>
    </location>
    <ligand>
        <name>[4Fe-4S] cluster</name>
        <dbReference type="ChEBI" id="CHEBI:49883"/>
        <label>1</label>
    </ligand>
</feature>
<dbReference type="InterPro" id="IPR026902">
    <property type="entry name" value="RnfC_N"/>
</dbReference>
<feature type="binding site" evidence="8">
    <location>
        <position position="365"/>
    </location>
    <ligand>
        <name>[4Fe-4S] cluster</name>
        <dbReference type="ChEBI" id="CHEBI:49883"/>
        <label>1</label>
    </ligand>
</feature>
<dbReference type="InterPro" id="IPR010208">
    <property type="entry name" value="Ion_transpt_RnfC/RsxC"/>
</dbReference>
<keyword evidence="2 8" id="KW-0004">4Fe-4S</keyword>
<dbReference type="NCBIfam" id="NF003454">
    <property type="entry name" value="PRK05035.1"/>
    <property type="match status" value="1"/>
</dbReference>
<dbReference type="InterPro" id="IPR011538">
    <property type="entry name" value="Nuo51_FMN-bd"/>
</dbReference>